<dbReference type="SMART" id="SM00642">
    <property type="entry name" value="Aamy"/>
    <property type="match status" value="1"/>
</dbReference>
<dbReference type="PANTHER" id="PTHR10357:SF210">
    <property type="entry name" value="MALTODEXTRIN GLUCOSIDASE"/>
    <property type="match status" value="1"/>
</dbReference>
<dbReference type="Pfam" id="PF00128">
    <property type="entry name" value="Alpha-amylase"/>
    <property type="match status" value="2"/>
</dbReference>
<evidence type="ECO:0000256" key="1">
    <source>
        <dbReference type="ARBA" id="ARBA00022801"/>
    </source>
</evidence>
<dbReference type="CDD" id="cd02857">
    <property type="entry name" value="E_set_CDase_PDE_N"/>
    <property type="match status" value="1"/>
</dbReference>
<gene>
    <name evidence="4" type="ORF">GCM10017581_026070</name>
</gene>
<evidence type="ECO:0000259" key="3">
    <source>
        <dbReference type="SMART" id="SM00642"/>
    </source>
</evidence>
<dbReference type="SUPFAM" id="SSF51445">
    <property type="entry name" value="(Trans)glycosidases"/>
    <property type="match status" value="1"/>
</dbReference>
<reference evidence="4" key="2">
    <citation type="submission" date="2023-01" db="EMBL/GenBank/DDBJ databases">
        <authorList>
            <person name="Sun Q."/>
            <person name="Evtushenko L."/>
        </authorList>
    </citation>
    <scope>NUCLEOTIDE SEQUENCE</scope>
    <source>
        <strain evidence="4">VKM Ac-1321</strain>
    </source>
</reference>
<comment type="caution">
    <text evidence="4">The sequence shown here is derived from an EMBL/GenBank/DDBJ whole genome shotgun (WGS) entry which is preliminary data.</text>
</comment>
<dbReference type="CDD" id="cd11338">
    <property type="entry name" value="AmyAc_CMD"/>
    <property type="match status" value="1"/>
</dbReference>
<organism evidence="4 5">
    <name type="scientific">Dactylosporangium matsuzakiense</name>
    <dbReference type="NCBI Taxonomy" id="53360"/>
    <lineage>
        <taxon>Bacteria</taxon>
        <taxon>Bacillati</taxon>
        <taxon>Actinomycetota</taxon>
        <taxon>Actinomycetes</taxon>
        <taxon>Micromonosporales</taxon>
        <taxon>Micromonosporaceae</taxon>
        <taxon>Dactylosporangium</taxon>
    </lineage>
</organism>
<evidence type="ECO:0000313" key="4">
    <source>
        <dbReference type="EMBL" id="GLL00866.1"/>
    </source>
</evidence>
<evidence type="ECO:0000313" key="5">
    <source>
        <dbReference type="Proteomes" id="UP001143480"/>
    </source>
</evidence>
<dbReference type="InterPro" id="IPR006047">
    <property type="entry name" value="GH13_cat_dom"/>
</dbReference>
<sequence>MSVHHDGSALYVPDQNPRLGSNVDVWLRTARSVSSVHVRSVEDGEPRFTRATGERRGGELWWRASVLVRNPVTRYRFLVDGDWYTVLGRSGHDVPDDTDFRLVAFPAPAPWTREAIVYQIFPDRFARSATAPATPDWAVRCEWDEPVAGRGRDASRQWYGGDLDGIARRLDHIQDLGADTVYLTPFFPARSNHRYDAVAFDRVDPLLGGDRALRRLSDALHTRGMRLVGDLTTNHTGIEHPWFDEPDLYYMTGDGGYESWLGVPSLPKLNWHSARLRARFVTDTDSIARRWLRYLDGWRIDVANMTGRRAADDLALEVSRLLADAVRGTRPDALLVAEHAHGAGADLDAGGWPGTMNYAGFTRPLWTWLRGDDLALPDFLGVPGPVPRRDGHAFVATVRAMMATMSWRSWTHSWNLLGSHDTARIRTVVGSAQRMEVAAGLLATLPGVPMVFAGDEFGLTGSTGEESRTPMPWRRAEPPLPWYARLLALRRKHAALRGGGLRFAHVDADAIAFWRETADERLLILARRAGGRPVALPIAEATNLYGGAPWSGVLPADGPTFQIWSVPA</sequence>
<accession>A0A9W6NL78</accession>
<evidence type="ECO:0000256" key="2">
    <source>
        <dbReference type="ARBA" id="ARBA00023295"/>
    </source>
</evidence>
<keyword evidence="1" id="KW-0378">Hydrolase</keyword>
<dbReference type="InterPro" id="IPR004185">
    <property type="entry name" value="Glyco_hydro_13_lg-like_dom"/>
</dbReference>
<reference evidence="4" key="1">
    <citation type="journal article" date="2014" name="Int. J. Syst. Evol. Microbiol.">
        <title>Complete genome sequence of Corynebacterium casei LMG S-19264T (=DSM 44701T), isolated from a smear-ripened cheese.</title>
        <authorList>
            <consortium name="US DOE Joint Genome Institute (JGI-PGF)"/>
            <person name="Walter F."/>
            <person name="Albersmeier A."/>
            <person name="Kalinowski J."/>
            <person name="Ruckert C."/>
        </authorList>
    </citation>
    <scope>NUCLEOTIDE SEQUENCE</scope>
    <source>
        <strain evidence="4">VKM Ac-1321</strain>
    </source>
</reference>
<protein>
    <submittedName>
        <fullName evidence="4">Alpha-glycosidase</fullName>
    </submittedName>
</protein>
<dbReference type="GO" id="GO:0004553">
    <property type="term" value="F:hydrolase activity, hydrolyzing O-glycosyl compounds"/>
    <property type="evidence" value="ECO:0007669"/>
    <property type="project" value="InterPro"/>
</dbReference>
<dbReference type="Gene3D" id="3.20.20.80">
    <property type="entry name" value="Glycosidases"/>
    <property type="match status" value="1"/>
</dbReference>
<name>A0A9W6NL78_9ACTN</name>
<dbReference type="PANTHER" id="PTHR10357">
    <property type="entry name" value="ALPHA-AMYLASE FAMILY MEMBER"/>
    <property type="match status" value="1"/>
</dbReference>
<dbReference type="Proteomes" id="UP001143480">
    <property type="component" value="Unassembled WGS sequence"/>
</dbReference>
<dbReference type="GO" id="GO:0005975">
    <property type="term" value="P:carbohydrate metabolic process"/>
    <property type="evidence" value="ECO:0007669"/>
    <property type="project" value="InterPro"/>
</dbReference>
<dbReference type="InterPro" id="IPR017853">
    <property type="entry name" value="GH"/>
</dbReference>
<feature type="domain" description="Glycosyl hydrolase family 13 catalytic" evidence="3">
    <location>
        <begin position="119"/>
        <end position="497"/>
    </location>
</feature>
<dbReference type="AlphaFoldDB" id="A0A9W6NL78"/>
<dbReference type="RefSeq" id="WP_261965601.1">
    <property type="nucleotide sequence ID" value="NZ_BAAAXA010000001.1"/>
</dbReference>
<keyword evidence="2" id="KW-0326">Glycosidase</keyword>
<dbReference type="EMBL" id="BSFP01000011">
    <property type="protein sequence ID" value="GLL00866.1"/>
    <property type="molecule type" value="Genomic_DNA"/>
</dbReference>
<keyword evidence="5" id="KW-1185">Reference proteome</keyword>
<proteinExistence type="predicted"/>